<keyword evidence="1" id="KW-1133">Transmembrane helix</keyword>
<keyword evidence="1" id="KW-0472">Membrane</keyword>
<reference evidence="3 4" key="1">
    <citation type="journal article" date="2015" name="Sci. Rep.">
        <title>The genome of Leishmania panamensis: insights into genomics of the L. (Viannia) subgenus.</title>
        <authorList>
            <person name="Llanes A."/>
            <person name="Restrepo C.M."/>
            <person name="Vecchio G.D."/>
            <person name="Anguizola F.J."/>
            <person name="Lleonart R."/>
        </authorList>
    </citation>
    <scope>NUCLEOTIDE SEQUENCE [LARGE SCALE GENOMIC DNA]</scope>
    <source>
        <strain evidence="3 4">MHOM/PA/94/PSC-1</strain>
    </source>
</reference>
<evidence type="ECO:0000259" key="2">
    <source>
        <dbReference type="PROSITE" id="PS50255"/>
    </source>
</evidence>
<keyword evidence="1" id="KW-0812">Transmembrane</keyword>
<dbReference type="OrthoDB" id="260091at2759"/>
<evidence type="ECO:0000256" key="1">
    <source>
        <dbReference type="SAM" id="Phobius"/>
    </source>
</evidence>
<gene>
    <name evidence="3" type="ORF">LPMP_357160</name>
</gene>
<dbReference type="InterPro" id="IPR001199">
    <property type="entry name" value="Cyt_B5-like_heme/steroid-bd"/>
</dbReference>
<name>A0A088S365_LEIPA</name>
<dbReference type="VEuPathDB" id="TriTrypDB:LPMP_357160"/>
<dbReference type="SUPFAM" id="SSF55856">
    <property type="entry name" value="Cytochrome b5-like heme/steroid binding domain"/>
    <property type="match status" value="1"/>
</dbReference>
<evidence type="ECO:0000313" key="4">
    <source>
        <dbReference type="Proteomes" id="UP000063063"/>
    </source>
</evidence>
<dbReference type="Pfam" id="PF00487">
    <property type="entry name" value="FA_desaturase"/>
    <property type="match status" value="1"/>
</dbReference>
<dbReference type="RefSeq" id="XP_010703643.1">
    <property type="nucleotide sequence ID" value="XM_010705341.1"/>
</dbReference>
<dbReference type="InterPro" id="IPR005804">
    <property type="entry name" value="FA_desaturase_dom"/>
</dbReference>
<dbReference type="EMBL" id="CP009404">
    <property type="protein sequence ID" value="AIO02843.1"/>
    <property type="molecule type" value="Genomic_DNA"/>
</dbReference>
<dbReference type="KEGG" id="lpan:LPMP_357160"/>
<organism evidence="3 4">
    <name type="scientific">Leishmania panamensis</name>
    <dbReference type="NCBI Taxonomy" id="5679"/>
    <lineage>
        <taxon>Eukaryota</taxon>
        <taxon>Discoba</taxon>
        <taxon>Euglenozoa</taxon>
        <taxon>Kinetoplastea</taxon>
        <taxon>Metakinetoplastina</taxon>
        <taxon>Trypanosomatida</taxon>
        <taxon>Trypanosomatidae</taxon>
        <taxon>Leishmaniinae</taxon>
        <taxon>Leishmania</taxon>
        <taxon>Leishmania guyanensis species complex</taxon>
    </lineage>
</organism>
<dbReference type="GO" id="GO:0016020">
    <property type="term" value="C:membrane"/>
    <property type="evidence" value="ECO:0007669"/>
    <property type="project" value="TreeGrafter"/>
</dbReference>
<dbReference type="Gene3D" id="3.10.120.10">
    <property type="entry name" value="Cytochrome b5-like heme/steroid binding domain"/>
    <property type="match status" value="1"/>
</dbReference>
<dbReference type="Pfam" id="PF00173">
    <property type="entry name" value="Cyt-b5"/>
    <property type="match status" value="1"/>
</dbReference>
<dbReference type="InterPro" id="IPR012171">
    <property type="entry name" value="Fatty_acid_desaturase"/>
</dbReference>
<sequence>MVFELTPPYAYQSSLPKCVIRIDDNWYDCTSWRNSHPGGAQMCDEFHGKDATDAFYSLHSVEAIQKLKRMKALPLKEGDGPRDQVSLNFEKLVQQLRSEGWFERRWIIDFSRNIIPVIVLYVVGTYLSYSRPFMAVILIGLGMQQGGWLAHDFTHARGRFARFLATTLGGMLNAFSVEWWSNKHNTHHIFVNRKGMDADIHNEPALFLWVPDVSEDFACRRYQHTFYLAAYSLLYVSWRMQSLRFAVSSGNRLELSMMALNYLWLALLPWKVSLGSVLLGGFCVAVVVTANHQTEEMIEHDEPYNYVVDQHRATCGVHCSNPFFEWFFGGMQYQLEHHLFPMVPRYRYPKLRRILRKFAEDNGLPFHVEGVWKITKMNFDVLYRVATKPAVNSVEARKRK</sequence>
<dbReference type="eggNOG" id="KOG4232">
    <property type="taxonomic scope" value="Eukaryota"/>
</dbReference>
<dbReference type="GO" id="GO:0016717">
    <property type="term" value="F:oxidoreductase activity, acting on paired donors, with oxidation of a pair of donors resulting in the reduction of molecular oxygen to two molecules of water"/>
    <property type="evidence" value="ECO:0007669"/>
    <property type="project" value="UniProtKB-ARBA"/>
</dbReference>
<accession>A0A088S365</accession>
<dbReference type="SMR" id="A0A088S365"/>
<feature type="transmembrane region" description="Helical" evidence="1">
    <location>
        <begin position="163"/>
        <end position="181"/>
    </location>
</feature>
<dbReference type="PIRSF" id="PIRSF015921">
    <property type="entry name" value="FA_sphinglp_des"/>
    <property type="match status" value="1"/>
</dbReference>
<protein>
    <submittedName>
        <fullName evidence="3">Delta-6 fatty acid desaturase, putative</fullName>
    </submittedName>
</protein>
<dbReference type="GeneID" id="22579744"/>
<dbReference type="GO" id="GO:0042759">
    <property type="term" value="P:long-chain fatty acid biosynthetic process"/>
    <property type="evidence" value="ECO:0007669"/>
    <property type="project" value="UniProtKB-ARBA"/>
</dbReference>
<dbReference type="PROSITE" id="PS50255">
    <property type="entry name" value="CYTOCHROME_B5_2"/>
    <property type="match status" value="1"/>
</dbReference>
<dbReference type="PANTHER" id="PTHR19353">
    <property type="entry name" value="FATTY ACID DESATURASE 2"/>
    <property type="match status" value="1"/>
</dbReference>
<dbReference type="PANTHER" id="PTHR19353:SF19">
    <property type="entry name" value="DELTA(5) FATTY ACID DESATURASE C-RELATED"/>
    <property type="match status" value="1"/>
</dbReference>
<feature type="domain" description="Cytochrome b5 heme-binding" evidence="2">
    <location>
        <begin position="20"/>
        <end position="76"/>
    </location>
</feature>
<proteinExistence type="predicted"/>
<keyword evidence="4" id="KW-1185">Reference proteome</keyword>
<dbReference type="AlphaFoldDB" id="A0A088S365"/>
<evidence type="ECO:0000313" key="3">
    <source>
        <dbReference type="EMBL" id="AIO02843.1"/>
    </source>
</evidence>
<dbReference type="GO" id="GO:0006636">
    <property type="term" value="P:unsaturated fatty acid biosynthetic process"/>
    <property type="evidence" value="ECO:0007669"/>
    <property type="project" value="UniProtKB-ARBA"/>
</dbReference>
<feature type="transmembrane region" description="Helical" evidence="1">
    <location>
        <begin position="262"/>
        <end position="288"/>
    </location>
</feature>
<dbReference type="CDD" id="cd03506">
    <property type="entry name" value="Delta6-FADS-like"/>
    <property type="match status" value="1"/>
</dbReference>
<dbReference type="Proteomes" id="UP000063063">
    <property type="component" value="Chromosome 35"/>
</dbReference>
<dbReference type="VEuPathDB" id="TriTrypDB:LPAL13_350081300"/>
<dbReference type="InterPro" id="IPR036400">
    <property type="entry name" value="Cyt_B5-like_heme/steroid_sf"/>
</dbReference>